<keyword evidence="3" id="KW-1185">Reference proteome</keyword>
<dbReference type="InterPro" id="IPR001853">
    <property type="entry name" value="DSBA-like_thioredoxin_dom"/>
</dbReference>
<dbReference type="PANTHER" id="PTHR13887:SF41">
    <property type="entry name" value="THIOREDOXIN SUPERFAMILY PROTEIN"/>
    <property type="match status" value="1"/>
</dbReference>
<dbReference type="GO" id="GO:0016491">
    <property type="term" value="F:oxidoreductase activity"/>
    <property type="evidence" value="ECO:0007669"/>
    <property type="project" value="InterPro"/>
</dbReference>
<dbReference type="PANTHER" id="PTHR13887">
    <property type="entry name" value="GLUTATHIONE S-TRANSFERASE KAPPA"/>
    <property type="match status" value="1"/>
</dbReference>
<organism evidence="2 3">
    <name type="scientific">Gracilibacillus dipsosauri</name>
    <dbReference type="NCBI Taxonomy" id="178340"/>
    <lineage>
        <taxon>Bacteria</taxon>
        <taxon>Bacillati</taxon>
        <taxon>Bacillota</taxon>
        <taxon>Bacilli</taxon>
        <taxon>Bacillales</taxon>
        <taxon>Bacillaceae</taxon>
        <taxon>Gracilibacillus</taxon>
    </lineage>
</organism>
<proteinExistence type="predicted"/>
<dbReference type="SUPFAM" id="SSF52833">
    <property type="entry name" value="Thioredoxin-like"/>
    <property type="match status" value="1"/>
</dbReference>
<dbReference type="Gene3D" id="3.40.30.10">
    <property type="entry name" value="Glutaredoxin"/>
    <property type="match status" value="1"/>
</dbReference>
<evidence type="ECO:0000313" key="3">
    <source>
        <dbReference type="Proteomes" id="UP000245624"/>
    </source>
</evidence>
<dbReference type="RefSeq" id="WP_054861273.1">
    <property type="nucleotide sequence ID" value="NZ_QGTD01000013.1"/>
</dbReference>
<dbReference type="CDD" id="cd03024">
    <property type="entry name" value="DsbA_FrnE"/>
    <property type="match status" value="1"/>
</dbReference>
<dbReference type="InterPro" id="IPR036249">
    <property type="entry name" value="Thioredoxin-like_sf"/>
</dbReference>
<dbReference type="OrthoDB" id="9799122at2"/>
<dbReference type="Pfam" id="PF01323">
    <property type="entry name" value="DSBA"/>
    <property type="match status" value="1"/>
</dbReference>
<dbReference type="EMBL" id="QGTD01000013">
    <property type="protein sequence ID" value="PWU67548.1"/>
    <property type="molecule type" value="Genomic_DNA"/>
</dbReference>
<comment type="caution">
    <text evidence="2">The sequence shown here is derived from an EMBL/GenBank/DDBJ whole genome shotgun (WGS) entry which is preliminary data.</text>
</comment>
<protein>
    <submittedName>
        <fullName evidence="2">Disulfide bond formation protein DsbA</fullName>
    </submittedName>
</protein>
<dbReference type="AlphaFoldDB" id="A0A317KYF1"/>
<reference evidence="2 3" key="1">
    <citation type="submission" date="2018-05" db="EMBL/GenBank/DDBJ databases">
        <title>Genomic analysis of Gracilibacillus dipsosauri DD1 reveals novel features of a salt-tolerant amylase.</title>
        <authorList>
            <person name="Deutch C.E."/>
            <person name="Yang S."/>
        </authorList>
    </citation>
    <scope>NUCLEOTIDE SEQUENCE [LARGE SCALE GENOMIC DNA]</scope>
    <source>
        <strain evidence="2 3">DD1</strain>
    </source>
</reference>
<dbReference type="Proteomes" id="UP000245624">
    <property type="component" value="Unassembled WGS sequence"/>
</dbReference>
<accession>A0A317KYF1</accession>
<gene>
    <name evidence="2" type="ORF">DLJ74_13870</name>
</gene>
<name>A0A317KYF1_9BACI</name>
<sequence length="234" mass="27145">MEIEIWSDFSCPFCYIGKMRLEKAVERYPKKLDILIKYKSFQLDPEAPKTTDKSIHEILAKKYNMTVERAKQMNQQLVDQAKGVGLHFHMDTLQATNTFTAHRVTKFAHAEGKEEQFVNNMFQHYFTHSSNLSDPEILLQVCKELSLDLEKVKQIIESSQFEQDVLEDIEEAKNLGITGVPFFVFNQKYAISGAQPVETFMQALERITEEENSNQKDLTPNKKRSFCEGDQCKF</sequence>
<evidence type="ECO:0000259" key="1">
    <source>
        <dbReference type="Pfam" id="PF01323"/>
    </source>
</evidence>
<evidence type="ECO:0000313" key="2">
    <source>
        <dbReference type="EMBL" id="PWU67548.1"/>
    </source>
</evidence>
<feature type="domain" description="DSBA-like thioredoxin" evidence="1">
    <location>
        <begin position="3"/>
        <end position="204"/>
    </location>
</feature>